<dbReference type="FunFam" id="3.40.309.10:FF:000006">
    <property type="entry name" value="Gamma-glutamyl phosphate reductase"/>
    <property type="match status" value="1"/>
</dbReference>
<name>A0A318JJG5_9BURK</name>
<dbReference type="GO" id="GO:0004350">
    <property type="term" value="F:glutamate-5-semialdehyde dehydrogenase activity"/>
    <property type="evidence" value="ECO:0007669"/>
    <property type="project" value="UniProtKB-UniRule"/>
</dbReference>
<dbReference type="InterPro" id="IPR016161">
    <property type="entry name" value="Ald_DH/histidinol_DH"/>
</dbReference>
<keyword evidence="3 7" id="KW-0641">Proline biosynthesis</keyword>
<comment type="pathway">
    <text evidence="1 7">Amino-acid biosynthesis; L-proline biosynthesis; L-glutamate 5-semialdehyde from L-glutamate: step 2/2.</text>
</comment>
<dbReference type="InterPro" id="IPR016163">
    <property type="entry name" value="Ald_DH_C"/>
</dbReference>
<comment type="caution">
    <text evidence="9">The sequence shown here is derived from an EMBL/GenBank/DDBJ whole genome shotgun (WGS) entry which is preliminary data.</text>
</comment>
<dbReference type="GO" id="GO:0055129">
    <property type="term" value="P:L-proline biosynthetic process"/>
    <property type="evidence" value="ECO:0007669"/>
    <property type="project" value="UniProtKB-UniRule"/>
</dbReference>
<comment type="function">
    <text evidence="7">Catalyzes the NADPH-dependent reduction of L-glutamate 5-phosphate into L-glutamate 5-semialdehyde and phosphate. The product spontaneously undergoes cyclization to form 1-pyrroline-5-carboxylate.</text>
</comment>
<dbReference type="PANTHER" id="PTHR11063:SF8">
    <property type="entry name" value="DELTA-1-PYRROLINE-5-CARBOXYLATE SYNTHASE"/>
    <property type="match status" value="1"/>
</dbReference>
<dbReference type="Proteomes" id="UP000247792">
    <property type="component" value="Unassembled WGS sequence"/>
</dbReference>
<dbReference type="InterPro" id="IPR015590">
    <property type="entry name" value="Aldehyde_DH_dom"/>
</dbReference>
<dbReference type="NCBIfam" id="TIGR00407">
    <property type="entry name" value="proA"/>
    <property type="match status" value="1"/>
</dbReference>
<keyword evidence="7" id="KW-0963">Cytoplasm</keyword>
<evidence type="ECO:0000256" key="6">
    <source>
        <dbReference type="ARBA" id="ARBA00049024"/>
    </source>
</evidence>
<evidence type="ECO:0000256" key="5">
    <source>
        <dbReference type="ARBA" id="ARBA00023002"/>
    </source>
</evidence>
<organism evidence="9 10">
    <name type="scientific">Undibacterium pigrum</name>
    <dbReference type="NCBI Taxonomy" id="401470"/>
    <lineage>
        <taxon>Bacteria</taxon>
        <taxon>Pseudomonadati</taxon>
        <taxon>Pseudomonadota</taxon>
        <taxon>Betaproteobacteria</taxon>
        <taxon>Burkholderiales</taxon>
        <taxon>Oxalobacteraceae</taxon>
        <taxon>Undibacterium</taxon>
    </lineage>
</organism>
<dbReference type="SUPFAM" id="SSF53720">
    <property type="entry name" value="ALDH-like"/>
    <property type="match status" value="1"/>
</dbReference>
<dbReference type="InterPro" id="IPR016162">
    <property type="entry name" value="Ald_DH_N"/>
</dbReference>
<dbReference type="InterPro" id="IPR000965">
    <property type="entry name" value="GPR_dom"/>
</dbReference>
<gene>
    <name evidence="7" type="primary">proA</name>
    <name evidence="9" type="ORF">DFR42_103182</name>
</gene>
<dbReference type="InterPro" id="IPR012134">
    <property type="entry name" value="Glu-5-SA_DH"/>
</dbReference>
<dbReference type="CDD" id="cd07079">
    <property type="entry name" value="ALDH_F18-19_ProA-GPR"/>
    <property type="match status" value="1"/>
</dbReference>
<dbReference type="HAMAP" id="MF_00412">
    <property type="entry name" value="ProA"/>
    <property type="match status" value="1"/>
</dbReference>
<feature type="domain" description="Aldehyde dehydrogenase" evidence="8">
    <location>
        <begin position="14"/>
        <end position="287"/>
    </location>
</feature>
<reference evidence="9 10" key="1">
    <citation type="submission" date="2018-05" db="EMBL/GenBank/DDBJ databases">
        <title>Genomic Encyclopedia of Type Strains, Phase IV (KMG-IV): sequencing the most valuable type-strain genomes for metagenomic binning, comparative biology and taxonomic classification.</title>
        <authorList>
            <person name="Goeker M."/>
        </authorList>
    </citation>
    <scope>NUCLEOTIDE SEQUENCE [LARGE SCALE GENOMIC DNA]</scope>
    <source>
        <strain evidence="9 10">DSM 19792</strain>
    </source>
</reference>
<comment type="subcellular location">
    <subcellularLocation>
        <location evidence="7">Cytoplasm</location>
    </subcellularLocation>
</comment>
<dbReference type="NCBIfam" id="NF001221">
    <property type="entry name" value="PRK00197.1"/>
    <property type="match status" value="1"/>
</dbReference>
<dbReference type="PANTHER" id="PTHR11063">
    <property type="entry name" value="GLUTAMATE SEMIALDEHYDE DEHYDROGENASE"/>
    <property type="match status" value="1"/>
</dbReference>
<feature type="domain" description="Aldehyde dehydrogenase" evidence="8">
    <location>
        <begin position="309"/>
        <end position="377"/>
    </location>
</feature>
<evidence type="ECO:0000256" key="1">
    <source>
        <dbReference type="ARBA" id="ARBA00004985"/>
    </source>
</evidence>
<dbReference type="Gene3D" id="3.40.605.10">
    <property type="entry name" value="Aldehyde Dehydrogenase, Chain A, domain 1"/>
    <property type="match status" value="1"/>
</dbReference>
<keyword evidence="10" id="KW-1185">Reference proteome</keyword>
<comment type="catalytic activity">
    <reaction evidence="6 7">
        <text>L-glutamate 5-semialdehyde + phosphate + NADP(+) = L-glutamyl 5-phosphate + NADPH + H(+)</text>
        <dbReference type="Rhea" id="RHEA:19541"/>
        <dbReference type="ChEBI" id="CHEBI:15378"/>
        <dbReference type="ChEBI" id="CHEBI:43474"/>
        <dbReference type="ChEBI" id="CHEBI:57783"/>
        <dbReference type="ChEBI" id="CHEBI:58066"/>
        <dbReference type="ChEBI" id="CHEBI:58274"/>
        <dbReference type="ChEBI" id="CHEBI:58349"/>
        <dbReference type="EC" id="1.2.1.41"/>
    </reaction>
</comment>
<dbReference type="EMBL" id="QJKB01000003">
    <property type="protein sequence ID" value="PXX43914.1"/>
    <property type="molecule type" value="Genomic_DNA"/>
</dbReference>
<dbReference type="GO" id="GO:0050661">
    <property type="term" value="F:NADP binding"/>
    <property type="evidence" value="ECO:0007669"/>
    <property type="project" value="InterPro"/>
</dbReference>
<evidence type="ECO:0000256" key="4">
    <source>
        <dbReference type="ARBA" id="ARBA00022857"/>
    </source>
</evidence>
<evidence type="ECO:0000256" key="7">
    <source>
        <dbReference type="HAMAP-Rule" id="MF_00412"/>
    </source>
</evidence>
<dbReference type="GO" id="GO:0005737">
    <property type="term" value="C:cytoplasm"/>
    <property type="evidence" value="ECO:0007669"/>
    <property type="project" value="UniProtKB-SubCell"/>
</dbReference>
<keyword evidence="4 7" id="KW-0521">NADP</keyword>
<evidence type="ECO:0000256" key="3">
    <source>
        <dbReference type="ARBA" id="ARBA00022650"/>
    </source>
</evidence>
<dbReference type="Pfam" id="PF00171">
    <property type="entry name" value="Aldedh"/>
    <property type="match status" value="2"/>
</dbReference>
<dbReference type="EC" id="1.2.1.41" evidence="7"/>
<keyword evidence="5 7" id="KW-0560">Oxidoreductase</keyword>
<dbReference type="Gene3D" id="3.40.309.10">
    <property type="entry name" value="Aldehyde Dehydrogenase, Chain A, domain 2"/>
    <property type="match status" value="1"/>
</dbReference>
<keyword evidence="2 7" id="KW-0028">Amino-acid biosynthesis</keyword>
<evidence type="ECO:0000256" key="2">
    <source>
        <dbReference type="ARBA" id="ARBA00022605"/>
    </source>
</evidence>
<comment type="similarity">
    <text evidence="7">Belongs to the gamma-glutamyl phosphate reductase family.</text>
</comment>
<proteinExistence type="inferred from homology"/>
<dbReference type="UniPathway" id="UPA00098">
    <property type="reaction ID" value="UER00360"/>
</dbReference>
<dbReference type="RefSeq" id="WP_110255188.1">
    <property type="nucleotide sequence ID" value="NZ_QJKB01000003.1"/>
</dbReference>
<evidence type="ECO:0000313" key="10">
    <source>
        <dbReference type="Proteomes" id="UP000247792"/>
    </source>
</evidence>
<sequence length="421" mass="44851">MDIKHYMNDLGVRARAASRAMAKADTAAKNKALSLIAAAIRREAAALRAANELDLAAAKAAGMEAAMLDRLTLSDKAIATMAEGLEQIVSLADPIGEISNMKYRPTGIQVGQMRVPLGVIGIIYEARPNVTVDAAGLCIKSGNATILRGGSEAIHCNQALAMLVKEGLAGAGLPADAVQIVETTDRAAVGELITMPQYVDVIVPRGGKGLIARLMQEATVPMIKHLDGICHVYIDDKADLKKAVDVAFNAKCHRYGTCNTMETLLVAQGIAPQVLPALAEQYAGKQVELRCDDAAAAILAGYPHLVKATEEDWSTEYLAPVLAVKVVADLDEAITHINDYSSKHTESIITEDYSRALRFLREVDSASVMVNASTRFADGFEYGLGAEIGISNDKLHARGPVGLEGLTSMKYVVFGHGEVRQ</sequence>
<dbReference type="PIRSF" id="PIRSF000151">
    <property type="entry name" value="GPR"/>
    <property type="match status" value="1"/>
</dbReference>
<dbReference type="PROSITE" id="PS01223">
    <property type="entry name" value="PROA"/>
    <property type="match status" value="1"/>
</dbReference>
<evidence type="ECO:0000259" key="8">
    <source>
        <dbReference type="Pfam" id="PF00171"/>
    </source>
</evidence>
<accession>A0A318JJG5</accession>
<dbReference type="InterPro" id="IPR020593">
    <property type="entry name" value="G-glutamylP_reductase_CS"/>
</dbReference>
<protein>
    <recommendedName>
        <fullName evidence="7">Gamma-glutamyl phosphate reductase</fullName>
        <shortName evidence="7">GPR</shortName>
        <ecNumber evidence="7">1.2.1.41</ecNumber>
    </recommendedName>
    <alternativeName>
        <fullName evidence="7">Glutamate-5-semialdehyde dehydrogenase</fullName>
    </alternativeName>
    <alternativeName>
        <fullName evidence="7">Glutamyl-gamma-semialdehyde dehydrogenase</fullName>
        <shortName evidence="7">GSA dehydrogenase</shortName>
    </alternativeName>
</protein>
<dbReference type="AlphaFoldDB" id="A0A318JJG5"/>
<dbReference type="OrthoDB" id="9809970at2"/>
<evidence type="ECO:0000313" key="9">
    <source>
        <dbReference type="EMBL" id="PXX43914.1"/>
    </source>
</evidence>